<dbReference type="InterPro" id="IPR051043">
    <property type="entry name" value="Sulfatase_Mod_Factor_Kinase"/>
</dbReference>
<dbReference type="RefSeq" id="WP_006100693.1">
    <property type="nucleotide sequence ID" value="NZ_DS989847.1"/>
</dbReference>
<accession>B4VQ63</accession>
<gene>
    <name evidence="2" type="ORF">MC7420_5639</name>
</gene>
<dbReference type="GO" id="GO:0120147">
    <property type="term" value="F:formylglycine-generating oxidase activity"/>
    <property type="evidence" value="ECO:0007669"/>
    <property type="project" value="TreeGrafter"/>
</dbReference>
<dbReference type="OrthoDB" id="569031at2"/>
<keyword evidence="3" id="KW-1185">Reference proteome</keyword>
<dbReference type="Gene3D" id="3.90.1580.10">
    <property type="entry name" value="paralog of FGE (formylglycine-generating enzyme)"/>
    <property type="match status" value="1"/>
</dbReference>
<name>B4VQ63_9CYAN</name>
<dbReference type="AlphaFoldDB" id="B4VQ63"/>
<dbReference type="EMBL" id="DS989847">
    <property type="protein sequence ID" value="EDX76205.1"/>
    <property type="molecule type" value="Genomic_DNA"/>
</dbReference>
<protein>
    <submittedName>
        <fullName evidence="2">Conserved domain protein</fullName>
    </submittedName>
</protein>
<evidence type="ECO:0000313" key="2">
    <source>
        <dbReference type="EMBL" id="EDX76205.1"/>
    </source>
</evidence>
<proteinExistence type="predicted"/>
<dbReference type="PANTHER" id="PTHR23150">
    <property type="entry name" value="SULFATASE MODIFYING FACTOR 1, 2"/>
    <property type="match status" value="1"/>
</dbReference>
<dbReference type="InterPro" id="IPR042095">
    <property type="entry name" value="SUMF_sf"/>
</dbReference>
<sequence>MAIPQISNQGQPIRFIVKRKQRQAQYFSEDLGHGVTLEMVAIPGGTFLMGSLETEEGHRDNESPQHWVTVQPFFMGKYPVTQAQWRTVANLPQLNQKLDPDPSGFKGANRPVELVSWYEAVEYVKRLSQYTGRDYRLPSEAEWEYACRAGTTTPFHFGETITTGYANYRGTDRHIGETVYRGSYGHGFKGEYRQQTTPVDKFGVANAFGLYDMHGNVWEWCADPWHDNYADAPTDSRVWEDNNTNHYRLLRGGSWSSYPSHCRCAYRGGNKPDNGGVSSIGFRLVCSAA</sequence>
<organism evidence="2 3">
    <name type="scientific">Coleofasciculus chthonoplastes PCC 7420</name>
    <dbReference type="NCBI Taxonomy" id="118168"/>
    <lineage>
        <taxon>Bacteria</taxon>
        <taxon>Bacillati</taxon>
        <taxon>Cyanobacteriota</taxon>
        <taxon>Cyanophyceae</taxon>
        <taxon>Coleofasciculales</taxon>
        <taxon>Coleofasciculaceae</taxon>
        <taxon>Coleofasciculus</taxon>
    </lineage>
</organism>
<dbReference type="InterPro" id="IPR016187">
    <property type="entry name" value="CTDL_fold"/>
</dbReference>
<feature type="domain" description="Sulfatase-modifying factor enzyme-like" evidence="1">
    <location>
        <begin position="38"/>
        <end position="285"/>
    </location>
</feature>
<dbReference type="Pfam" id="PF03781">
    <property type="entry name" value="FGE-sulfatase"/>
    <property type="match status" value="1"/>
</dbReference>
<dbReference type="STRING" id="118168.MC7420_5639"/>
<dbReference type="SUPFAM" id="SSF56436">
    <property type="entry name" value="C-type lectin-like"/>
    <property type="match status" value="1"/>
</dbReference>
<evidence type="ECO:0000313" key="3">
    <source>
        <dbReference type="Proteomes" id="UP000003835"/>
    </source>
</evidence>
<reference evidence="2 3" key="1">
    <citation type="submission" date="2008-07" db="EMBL/GenBank/DDBJ databases">
        <authorList>
            <person name="Tandeau de Marsac N."/>
            <person name="Ferriera S."/>
            <person name="Johnson J."/>
            <person name="Kravitz S."/>
            <person name="Beeson K."/>
            <person name="Sutton G."/>
            <person name="Rogers Y.-H."/>
            <person name="Friedman R."/>
            <person name="Frazier M."/>
            <person name="Venter J.C."/>
        </authorList>
    </citation>
    <scope>NUCLEOTIDE SEQUENCE [LARGE SCALE GENOMIC DNA]</scope>
    <source>
        <strain evidence="2 3">PCC 7420</strain>
    </source>
</reference>
<dbReference type="eggNOG" id="COG1262">
    <property type="taxonomic scope" value="Bacteria"/>
</dbReference>
<dbReference type="PANTHER" id="PTHR23150:SF19">
    <property type="entry name" value="FORMYLGLYCINE-GENERATING ENZYME"/>
    <property type="match status" value="1"/>
</dbReference>
<dbReference type="HOGENOM" id="CLU_012431_2_4_3"/>
<evidence type="ECO:0000259" key="1">
    <source>
        <dbReference type="Pfam" id="PF03781"/>
    </source>
</evidence>
<dbReference type="InterPro" id="IPR005532">
    <property type="entry name" value="SUMF_dom"/>
</dbReference>
<dbReference type="Proteomes" id="UP000003835">
    <property type="component" value="Unassembled WGS sequence"/>
</dbReference>